<dbReference type="EnsemblMetazoa" id="XM_017116381.2">
    <property type="protein sequence ID" value="XP_016971870.1"/>
    <property type="gene ID" value="LOC108039385"/>
</dbReference>
<feature type="compositionally biased region" description="Basic and acidic residues" evidence="1">
    <location>
        <begin position="41"/>
        <end position="52"/>
    </location>
</feature>
<evidence type="ECO:0000313" key="4">
    <source>
        <dbReference type="Proteomes" id="UP001652680"/>
    </source>
</evidence>
<evidence type="ECO:0000313" key="3">
    <source>
        <dbReference type="EnsemblMetazoa" id="XP_016971870.1"/>
    </source>
</evidence>
<sequence length="196" mass="22149">MPRGKYVNHKGRSRQFTPADELQRERIRQDKDGQAPPNGQVKEDWKLGRKNDFDRGHGVHSLIEISNPNRLPREKPLSLFITMSAQEQLLQVDDATQRRRLERKRERIQSENIQRSKEAKADLARLALVRQEREAAAERRLAAKKAAAEAAASGSETSLKKISPKPPVLDGDSPLEVLEFIGPTGYQGKARSGRKK</sequence>
<dbReference type="Pfam" id="PF10252">
    <property type="entry name" value="PP28"/>
    <property type="match status" value="1"/>
</dbReference>
<reference evidence="3" key="3">
    <citation type="submission" date="2025-05" db="UniProtKB">
        <authorList>
            <consortium name="EnsemblMetazoa"/>
        </authorList>
    </citation>
    <scope>IDENTIFICATION</scope>
</reference>
<evidence type="ECO:0000259" key="2">
    <source>
        <dbReference type="Pfam" id="PF10252"/>
    </source>
</evidence>
<reference evidence="5" key="2">
    <citation type="submission" date="2025-04" db="UniProtKB">
        <authorList>
            <consortium name="RefSeq"/>
        </authorList>
    </citation>
    <scope>IDENTIFICATION</scope>
</reference>
<dbReference type="GeneID" id="108039385"/>
<proteinExistence type="predicted"/>
<feature type="compositionally biased region" description="Basic and acidic residues" evidence="1">
    <location>
        <begin position="21"/>
        <end position="33"/>
    </location>
</feature>
<feature type="domain" description="Casein kinase substrate phosphoprotein PP28" evidence="2">
    <location>
        <begin position="101"/>
        <end position="145"/>
    </location>
</feature>
<evidence type="ECO:0000256" key="1">
    <source>
        <dbReference type="SAM" id="MobiDB-lite"/>
    </source>
</evidence>
<feature type="region of interest" description="Disordered" evidence="1">
    <location>
        <begin position="144"/>
        <end position="174"/>
    </location>
</feature>
<name>A0A6P4E1N9_DRORH</name>
<dbReference type="PANTHER" id="PTHR22055">
    <property type="entry name" value="28 KDA HEAT- AND ACID-STABLE PHOSPHOPROTEIN PDGF-ASSOCIATED PROTEIN"/>
    <property type="match status" value="1"/>
</dbReference>
<accession>A0A6P4E1N9</accession>
<dbReference type="AlphaFoldDB" id="A0A6P4E1N9"/>
<reference evidence="4" key="1">
    <citation type="journal article" date="2021" name="Elife">
        <title>Highly contiguous assemblies of 101 drosophilid genomes.</title>
        <authorList>
            <person name="Kim B.Y."/>
            <person name="Wang J.R."/>
            <person name="Miller D.E."/>
            <person name="Barmina O."/>
            <person name="Delaney E."/>
            <person name="Thompson A."/>
            <person name="Comeault A.A."/>
            <person name="Peede D."/>
            <person name="D'Agostino E.R."/>
            <person name="Pelaez J."/>
            <person name="Aguilar J.M."/>
            <person name="Haji D."/>
            <person name="Matsunaga T."/>
            <person name="Armstrong E.E."/>
            <person name="Zych M."/>
            <person name="Ogawa Y."/>
            <person name="Stamenkovic-Radak M."/>
            <person name="Jelic M."/>
            <person name="Veselinovic M.S."/>
            <person name="Tanaskovic M."/>
            <person name="Eric P."/>
            <person name="Gao J.J."/>
            <person name="Katoh T.K."/>
            <person name="Toda M.J."/>
            <person name="Watabe H."/>
            <person name="Watada M."/>
            <person name="Davis J.S."/>
            <person name="Moyle L.C."/>
            <person name="Manoli G."/>
            <person name="Bertolini E."/>
            <person name="Kostal V."/>
            <person name="Hawley R.S."/>
            <person name="Takahashi A."/>
            <person name="Jones C.D."/>
            <person name="Price D.K."/>
            <person name="Whiteman N."/>
            <person name="Kopp A."/>
            <person name="Matute D.R."/>
            <person name="Petrov D.A."/>
        </authorList>
    </citation>
    <scope>NUCLEOTIDE SEQUENCE [LARGE SCALE GENOMIC DNA]</scope>
</reference>
<dbReference type="InterPro" id="IPR039876">
    <property type="entry name" value="HAP28"/>
</dbReference>
<feature type="compositionally biased region" description="Basic residues" evidence="1">
    <location>
        <begin position="1"/>
        <end position="13"/>
    </location>
</feature>
<keyword evidence="4" id="KW-1185">Reference proteome</keyword>
<evidence type="ECO:0000313" key="5">
    <source>
        <dbReference type="RefSeq" id="XP_016971870.1"/>
    </source>
</evidence>
<dbReference type="OrthoDB" id="7867733at2759"/>
<gene>
    <name evidence="5" type="primary">LOC108039385</name>
    <name evidence="3" type="synonym">108039385</name>
</gene>
<dbReference type="Proteomes" id="UP001652680">
    <property type="component" value="Unassembled WGS sequence"/>
</dbReference>
<feature type="region of interest" description="Disordered" evidence="1">
    <location>
        <begin position="1"/>
        <end position="52"/>
    </location>
</feature>
<organism evidence="5">
    <name type="scientific">Drosophila rhopaloa</name>
    <name type="common">Fruit fly</name>
    <dbReference type="NCBI Taxonomy" id="1041015"/>
    <lineage>
        <taxon>Eukaryota</taxon>
        <taxon>Metazoa</taxon>
        <taxon>Ecdysozoa</taxon>
        <taxon>Arthropoda</taxon>
        <taxon>Hexapoda</taxon>
        <taxon>Insecta</taxon>
        <taxon>Pterygota</taxon>
        <taxon>Neoptera</taxon>
        <taxon>Endopterygota</taxon>
        <taxon>Diptera</taxon>
        <taxon>Brachycera</taxon>
        <taxon>Muscomorpha</taxon>
        <taxon>Ephydroidea</taxon>
        <taxon>Drosophilidae</taxon>
        <taxon>Drosophila</taxon>
        <taxon>Sophophora</taxon>
    </lineage>
</organism>
<dbReference type="RefSeq" id="XP_016971870.1">
    <property type="nucleotide sequence ID" value="XM_017116381.1"/>
</dbReference>
<dbReference type="InterPro" id="IPR019380">
    <property type="entry name" value="Casein_kinase_sb_PP28"/>
</dbReference>
<protein>
    <submittedName>
        <fullName evidence="5">28 kDa heat- and acid-stable phosphoprotein-like</fullName>
    </submittedName>
</protein>